<accession>A0AA39KNM0</accession>
<comment type="caution">
    <text evidence="3">The sequence shown here is derived from an EMBL/GenBank/DDBJ whole genome shotgun (WGS) entry which is preliminary data.</text>
</comment>
<feature type="compositionally biased region" description="Low complexity" evidence="1">
    <location>
        <begin position="370"/>
        <end position="387"/>
    </location>
</feature>
<feature type="region of interest" description="Disordered" evidence="1">
    <location>
        <begin position="130"/>
        <end position="179"/>
    </location>
</feature>
<keyword evidence="2" id="KW-1133">Transmembrane helix</keyword>
<dbReference type="AlphaFoldDB" id="A0AA39KNM0"/>
<dbReference type="Proteomes" id="UP001168972">
    <property type="component" value="Unassembled WGS sequence"/>
</dbReference>
<sequence>MEKDQLDSLATVAVGSEKIPPSPHSHYAPSEIYSSSESPPAYSRPPMKSTAVQIARIIAMTLISISIIIGSFILASAWLQARASCTPESIAAMQAQMGIQQQGELFKRLQPESLIQDPIEAKENLQSLNVESTNAQSSSLSSDAKDKKLQNDDKDKFKGDNENDNDNENEDDYDDSEFPPVHIKFPLQLDLDDLAGTLMQQARSVVSCVVERRRSDEFADDTAEQGENNDNSTDHPRVQRLNGERVSILCQSGDPRRQESGQQEQEILTPIIVPLGQVQMPMQPQEQDYHRYQTQNQYPVPEMMRPPFPHRELNQMDSRVISDIRNLPQIMDMVAARIGSQMNHQQQQEMRPVPFELRPVPIEIIRGMRPPMNQEQQQPQMFGQEQMAPAYQQEQHTQGMVPPPPPPPPPSSSQPHQPTMMLDVPQNEARIIPQMIIRQQIEQRPIQPEENPEKSSFPLGGIPIEIRRIIQQVPVEIKNIIQHITGEMRPVNDVPEGARREEVQEFKPFPGNARPIPMAPFLPIVVRNLLEHGNIEGRRQNDYDDQSEQIKHYPNGQDQAEKDDDHDDEDKQIPVPAGIRNIIHQVVQGRAFAVPRFEMSMGPVESLEVPVEARARVMVNNPQEEKEQQQQPQPQQQQQPQQQIQSQDVPADANQEPQPQLLAQPTQDHVMIHDETQDEANRPHYVQPRSVRSIPDALAHPREKRTRRCACECA</sequence>
<evidence type="ECO:0000313" key="4">
    <source>
        <dbReference type="Proteomes" id="UP001168972"/>
    </source>
</evidence>
<feature type="region of interest" description="Disordered" evidence="1">
    <location>
        <begin position="215"/>
        <end position="243"/>
    </location>
</feature>
<feature type="compositionally biased region" description="Low complexity" evidence="1">
    <location>
        <begin position="629"/>
        <end position="647"/>
    </location>
</feature>
<evidence type="ECO:0000313" key="3">
    <source>
        <dbReference type="EMBL" id="KAK0167982.1"/>
    </source>
</evidence>
<proteinExistence type="predicted"/>
<dbReference type="EMBL" id="JAQQBR010001831">
    <property type="protein sequence ID" value="KAK0167981.1"/>
    <property type="molecule type" value="Genomic_DNA"/>
</dbReference>
<gene>
    <name evidence="3" type="ORF">PV327_001827</name>
</gene>
<feature type="compositionally biased region" description="Pro residues" evidence="1">
    <location>
        <begin position="401"/>
        <end position="412"/>
    </location>
</feature>
<feature type="compositionally biased region" description="Low complexity" evidence="1">
    <location>
        <begin position="27"/>
        <end position="46"/>
    </location>
</feature>
<feature type="region of interest" description="Disordered" evidence="1">
    <location>
        <begin position="370"/>
        <end position="420"/>
    </location>
</feature>
<protein>
    <submittedName>
        <fullName evidence="3">Uncharacterized protein</fullName>
    </submittedName>
</protein>
<reference evidence="3" key="1">
    <citation type="journal article" date="2023" name="bioRxiv">
        <title>Scaffold-level genome assemblies of two parasitoid biocontrol wasps reveal the parthenogenesis mechanism and an associated novel virus.</title>
        <authorList>
            <person name="Inwood S."/>
            <person name="Skelly J."/>
            <person name="Guhlin J."/>
            <person name="Harrop T."/>
            <person name="Goldson S."/>
            <person name="Dearden P."/>
        </authorList>
    </citation>
    <scope>NUCLEOTIDE SEQUENCE</scope>
    <source>
        <strain evidence="3">Lincoln</strain>
        <tissue evidence="3">Whole body</tissue>
    </source>
</reference>
<evidence type="ECO:0000256" key="1">
    <source>
        <dbReference type="SAM" id="MobiDB-lite"/>
    </source>
</evidence>
<feature type="compositionally biased region" description="Basic and acidic residues" evidence="1">
    <location>
        <begin position="143"/>
        <end position="161"/>
    </location>
</feature>
<feature type="region of interest" description="Disordered" evidence="1">
    <location>
        <begin position="12"/>
        <end position="46"/>
    </location>
</feature>
<feature type="region of interest" description="Disordered" evidence="1">
    <location>
        <begin position="555"/>
        <end position="577"/>
    </location>
</feature>
<feature type="region of interest" description="Disordered" evidence="1">
    <location>
        <begin position="621"/>
        <end position="657"/>
    </location>
</feature>
<dbReference type="EMBL" id="JAQQBR010001831">
    <property type="protein sequence ID" value="KAK0167982.1"/>
    <property type="molecule type" value="Genomic_DNA"/>
</dbReference>
<keyword evidence="4" id="KW-1185">Reference proteome</keyword>
<name>A0AA39KNM0_MICHY</name>
<feature type="compositionally biased region" description="Acidic residues" evidence="1">
    <location>
        <begin position="561"/>
        <end position="570"/>
    </location>
</feature>
<keyword evidence="2" id="KW-0472">Membrane</keyword>
<evidence type="ECO:0000256" key="2">
    <source>
        <dbReference type="SAM" id="Phobius"/>
    </source>
</evidence>
<organism evidence="3 4">
    <name type="scientific">Microctonus hyperodae</name>
    <name type="common">Parasitoid wasp</name>
    <dbReference type="NCBI Taxonomy" id="165561"/>
    <lineage>
        <taxon>Eukaryota</taxon>
        <taxon>Metazoa</taxon>
        <taxon>Ecdysozoa</taxon>
        <taxon>Arthropoda</taxon>
        <taxon>Hexapoda</taxon>
        <taxon>Insecta</taxon>
        <taxon>Pterygota</taxon>
        <taxon>Neoptera</taxon>
        <taxon>Endopterygota</taxon>
        <taxon>Hymenoptera</taxon>
        <taxon>Apocrita</taxon>
        <taxon>Ichneumonoidea</taxon>
        <taxon>Braconidae</taxon>
        <taxon>Euphorinae</taxon>
        <taxon>Microctonus</taxon>
    </lineage>
</organism>
<reference evidence="3" key="2">
    <citation type="submission" date="2023-03" db="EMBL/GenBank/DDBJ databases">
        <authorList>
            <person name="Inwood S.N."/>
            <person name="Skelly J.G."/>
            <person name="Guhlin J."/>
            <person name="Harrop T.W.R."/>
            <person name="Goldson S.G."/>
            <person name="Dearden P.K."/>
        </authorList>
    </citation>
    <scope>NUCLEOTIDE SEQUENCE</scope>
    <source>
        <strain evidence="3">Lincoln</strain>
        <tissue evidence="3">Whole body</tissue>
    </source>
</reference>
<keyword evidence="2" id="KW-0812">Transmembrane</keyword>
<feature type="transmembrane region" description="Helical" evidence="2">
    <location>
        <begin position="57"/>
        <end position="79"/>
    </location>
</feature>
<feature type="compositionally biased region" description="Acidic residues" evidence="1">
    <location>
        <begin position="162"/>
        <end position="177"/>
    </location>
</feature>